<sequence>MTSRDAVRASCTTKLWRDLVVNDELLWKRHLEKELGIFDKQGADGTSKSSSWEVYLSWRHAFSDEYWPFLGRAIKAWSKIKAWLGANAPDILVTIKQLGNSSRQAAASQLCSSRQAGNVLFDSLSCGSGLSEAQVADMEMVLGFSLPHALKVLYRLYDGQSLPCDAVVENRIRHRARARGGSGVAPAENLQAEINVDQDTMARSIFSGLFGGYAVYDHRVVSRLLPLRRAVLWREELLQAATAASRHCGGLREGMDRLLPLTASYNPSDKVVMADVVGGGVAVAKVVPGGFELREAAPKSDTEDGPLRWFEEYARRLADGWYEVCDMDEHHPQLSRVISLFPMKPPCLVEAVTQGVRVRASVVYVPEAKHQGRHLFAYSIRFSLLENAPLRRCQLTRRHWVIKPEPGEEETVDGEGVIGLFPVLEPGKPEFVYCSCTNQSTTHGSMEGRFQFVPGTIERPEGATFDVICPAFRLDVPEYIF</sequence>
<dbReference type="PANTHER" id="PTHR47463">
    <property type="entry name" value="F-BOX PROTEIN SKIP16"/>
    <property type="match status" value="1"/>
</dbReference>
<dbReference type="RefSeq" id="XP_002953831.1">
    <property type="nucleotide sequence ID" value="XM_002953785.1"/>
</dbReference>
<gene>
    <name evidence="2" type="ORF">VOLCADRAFT_94568</name>
</gene>
<dbReference type="Gene3D" id="2.60.40.1470">
    <property type="entry name" value="ApaG domain"/>
    <property type="match status" value="1"/>
</dbReference>
<evidence type="ECO:0000313" key="2">
    <source>
        <dbReference type="EMBL" id="EFJ45155.1"/>
    </source>
</evidence>
<dbReference type="InParanoid" id="D8U549"/>
<reference evidence="2 3" key="1">
    <citation type="journal article" date="2010" name="Science">
        <title>Genomic analysis of organismal complexity in the multicellular green alga Volvox carteri.</title>
        <authorList>
            <person name="Prochnik S.E."/>
            <person name="Umen J."/>
            <person name="Nedelcu A.M."/>
            <person name="Hallmann A."/>
            <person name="Miller S.M."/>
            <person name="Nishii I."/>
            <person name="Ferris P."/>
            <person name="Kuo A."/>
            <person name="Mitros T."/>
            <person name="Fritz-Laylin L.K."/>
            <person name="Hellsten U."/>
            <person name="Chapman J."/>
            <person name="Simakov O."/>
            <person name="Rensing S.A."/>
            <person name="Terry A."/>
            <person name="Pangilinan J."/>
            <person name="Kapitonov V."/>
            <person name="Jurka J."/>
            <person name="Salamov A."/>
            <person name="Shapiro H."/>
            <person name="Schmutz J."/>
            <person name="Grimwood J."/>
            <person name="Lindquist E."/>
            <person name="Lucas S."/>
            <person name="Grigoriev I.V."/>
            <person name="Schmitt R."/>
            <person name="Kirk D."/>
            <person name="Rokhsar D.S."/>
        </authorList>
    </citation>
    <scope>NUCLEOTIDE SEQUENCE [LARGE SCALE GENOMIC DNA]</scope>
    <source>
        <strain evidence="3">f. Nagariensis / Eve</strain>
    </source>
</reference>
<dbReference type="InterPro" id="IPR036047">
    <property type="entry name" value="F-box-like_dom_sf"/>
</dbReference>
<dbReference type="AlphaFoldDB" id="D8U549"/>
<protein>
    <recommendedName>
        <fullName evidence="1">ApaG domain-containing protein</fullName>
    </recommendedName>
</protein>
<dbReference type="STRING" id="3068.D8U549"/>
<dbReference type="EMBL" id="GL378359">
    <property type="protein sequence ID" value="EFJ45155.1"/>
    <property type="molecule type" value="Genomic_DNA"/>
</dbReference>
<dbReference type="InterPro" id="IPR036767">
    <property type="entry name" value="ApaG_sf"/>
</dbReference>
<accession>D8U549</accession>
<dbReference type="InterPro" id="IPR007474">
    <property type="entry name" value="ApaG_domain"/>
</dbReference>
<evidence type="ECO:0000313" key="3">
    <source>
        <dbReference type="Proteomes" id="UP000001058"/>
    </source>
</evidence>
<dbReference type="GeneID" id="9616923"/>
<dbReference type="SUPFAM" id="SSF81383">
    <property type="entry name" value="F-box domain"/>
    <property type="match status" value="1"/>
</dbReference>
<organism evidence="3">
    <name type="scientific">Volvox carteri f. nagariensis</name>
    <dbReference type="NCBI Taxonomy" id="3068"/>
    <lineage>
        <taxon>Eukaryota</taxon>
        <taxon>Viridiplantae</taxon>
        <taxon>Chlorophyta</taxon>
        <taxon>core chlorophytes</taxon>
        <taxon>Chlorophyceae</taxon>
        <taxon>CS clade</taxon>
        <taxon>Chlamydomonadales</taxon>
        <taxon>Volvocaceae</taxon>
        <taxon>Volvox</taxon>
    </lineage>
</organism>
<dbReference type="KEGG" id="vcn:VOLCADRAFT_94568"/>
<dbReference type="SUPFAM" id="SSF110069">
    <property type="entry name" value="ApaG-like"/>
    <property type="match status" value="1"/>
</dbReference>
<feature type="domain" description="ApaG" evidence="1">
    <location>
        <begin position="350"/>
        <end position="481"/>
    </location>
</feature>
<proteinExistence type="predicted"/>
<dbReference type="OrthoDB" id="2305498at2759"/>
<evidence type="ECO:0000259" key="1">
    <source>
        <dbReference type="PROSITE" id="PS51087"/>
    </source>
</evidence>
<dbReference type="Proteomes" id="UP000001058">
    <property type="component" value="Unassembled WGS sequence"/>
</dbReference>
<keyword evidence="3" id="KW-1185">Reference proteome</keyword>
<dbReference type="FunCoup" id="D8U549">
    <property type="interactions" value="1058"/>
</dbReference>
<dbReference type="PROSITE" id="PS51087">
    <property type="entry name" value="APAG"/>
    <property type="match status" value="1"/>
</dbReference>
<dbReference type="PANTHER" id="PTHR47463:SF2">
    <property type="entry name" value="F-BOX PROTEIN SKIP16"/>
    <property type="match status" value="1"/>
</dbReference>
<dbReference type="Pfam" id="PF04379">
    <property type="entry name" value="DUF525"/>
    <property type="match status" value="1"/>
</dbReference>
<dbReference type="eggNOG" id="KOG4408">
    <property type="taxonomic scope" value="Eukaryota"/>
</dbReference>
<name>D8U549_VOLCA</name>